<proteinExistence type="predicted"/>
<name>A0A2T6AZS7_9RHOB</name>
<dbReference type="AlphaFoldDB" id="A0A2T6AZS7"/>
<evidence type="ECO:0000313" key="1">
    <source>
        <dbReference type="EMBL" id="PTX49311.1"/>
    </source>
</evidence>
<dbReference type="EMBL" id="QBKN01000007">
    <property type="protein sequence ID" value="PTX49311.1"/>
    <property type="molecule type" value="Genomic_DNA"/>
</dbReference>
<comment type="caution">
    <text evidence="1">The sequence shown here is derived from an EMBL/GenBank/DDBJ whole genome shotgun (WGS) entry which is preliminary data.</text>
</comment>
<gene>
    <name evidence="1" type="ORF">C8N44_107151</name>
</gene>
<protein>
    <submittedName>
        <fullName evidence="1">Uncharacterized protein</fullName>
    </submittedName>
</protein>
<dbReference type="Proteomes" id="UP000244069">
    <property type="component" value="Unassembled WGS sequence"/>
</dbReference>
<evidence type="ECO:0000313" key="2">
    <source>
        <dbReference type="Proteomes" id="UP000244069"/>
    </source>
</evidence>
<keyword evidence="2" id="KW-1185">Reference proteome</keyword>
<sequence length="33" mass="3808">MPVPLITYEAISAVYGQRFASLWFRPISLTHQD</sequence>
<accession>A0A2T6AZS7</accession>
<reference evidence="1 2" key="1">
    <citation type="submission" date="2018-04" db="EMBL/GenBank/DDBJ databases">
        <title>Genomic Encyclopedia of Archaeal and Bacterial Type Strains, Phase II (KMG-II): from individual species to whole genera.</title>
        <authorList>
            <person name="Goeker M."/>
        </authorList>
    </citation>
    <scope>NUCLEOTIDE SEQUENCE [LARGE SCALE GENOMIC DNA]</scope>
    <source>
        <strain evidence="1 2">DSM 29329</strain>
    </source>
</reference>
<organism evidence="1 2">
    <name type="scientific">Allosediminivita pacifica</name>
    <dbReference type="NCBI Taxonomy" id="1267769"/>
    <lineage>
        <taxon>Bacteria</taxon>
        <taxon>Pseudomonadati</taxon>
        <taxon>Pseudomonadota</taxon>
        <taxon>Alphaproteobacteria</taxon>
        <taxon>Rhodobacterales</taxon>
        <taxon>Paracoccaceae</taxon>
        <taxon>Allosediminivita</taxon>
    </lineage>
</organism>